<accession>A0A8S5T4V0</accession>
<dbReference type="EMBL" id="BK032747">
    <property type="protein sequence ID" value="DAF58152.1"/>
    <property type="molecule type" value="Genomic_DNA"/>
</dbReference>
<reference evidence="2" key="1">
    <citation type="journal article" date="2021" name="Proc. Natl. Acad. Sci. U.S.A.">
        <title>A Catalog of Tens of Thousands of Viruses from Human Metagenomes Reveals Hidden Associations with Chronic Diseases.</title>
        <authorList>
            <person name="Tisza M.J."/>
            <person name="Buck C.B."/>
        </authorList>
    </citation>
    <scope>NUCLEOTIDE SEQUENCE</scope>
    <source>
        <strain evidence="2">Ctn8e14</strain>
    </source>
</reference>
<dbReference type="Pfam" id="PF01844">
    <property type="entry name" value="HNH"/>
    <property type="match status" value="1"/>
</dbReference>
<dbReference type="SMART" id="SM00507">
    <property type="entry name" value="HNHc"/>
    <property type="match status" value="1"/>
</dbReference>
<evidence type="ECO:0000313" key="2">
    <source>
        <dbReference type="EMBL" id="DAF58152.1"/>
    </source>
</evidence>
<dbReference type="InterPro" id="IPR002711">
    <property type="entry name" value="HNH"/>
</dbReference>
<keyword evidence="2" id="KW-0378">Hydrolase</keyword>
<protein>
    <submittedName>
        <fullName evidence="2">HNH endonuclease</fullName>
    </submittedName>
</protein>
<dbReference type="GO" id="GO:0003676">
    <property type="term" value="F:nucleic acid binding"/>
    <property type="evidence" value="ECO:0007669"/>
    <property type="project" value="InterPro"/>
</dbReference>
<evidence type="ECO:0000259" key="1">
    <source>
        <dbReference type="SMART" id="SM00507"/>
    </source>
</evidence>
<sequence length="163" mass="18622">MGLHYTVKKKVCSCCGEEKPLTEFYMQSYTGIPSAQCKTCVNVKRAVQRDKRRTSKFIAKERQRGMTKNINYSLGDWKAAMVFFGGRCAYCGKPQGKGKDDRLDKDHLIAHSKGGETVKNNIVPACRKCNRGRGNRDWEEWFKAQPFYSVEAANKIKKWANNV</sequence>
<dbReference type="CDD" id="cd00085">
    <property type="entry name" value="HNHc"/>
    <property type="match status" value="1"/>
</dbReference>
<keyword evidence="2" id="KW-0255">Endonuclease</keyword>
<dbReference type="Gene3D" id="1.10.30.50">
    <property type="match status" value="1"/>
</dbReference>
<proteinExistence type="predicted"/>
<dbReference type="GO" id="GO:0004519">
    <property type="term" value="F:endonuclease activity"/>
    <property type="evidence" value="ECO:0007669"/>
    <property type="project" value="UniProtKB-KW"/>
</dbReference>
<organism evidence="2">
    <name type="scientific">Siphoviridae sp. ctn8e14</name>
    <dbReference type="NCBI Taxonomy" id="2827936"/>
    <lineage>
        <taxon>Viruses</taxon>
        <taxon>Duplodnaviria</taxon>
        <taxon>Heunggongvirae</taxon>
        <taxon>Uroviricota</taxon>
        <taxon>Caudoviricetes</taxon>
    </lineage>
</organism>
<name>A0A8S5T4V0_9CAUD</name>
<dbReference type="InterPro" id="IPR003615">
    <property type="entry name" value="HNH_nuc"/>
</dbReference>
<keyword evidence="2" id="KW-0540">Nuclease</keyword>
<feature type="domain" description="HNH nuclease" evidence="1">
    <location>
        <begin position="76"/>
        <end position="131"/>
    </location>
</feature>
<dbReference type="GO" id="GO:0008270">
    <property type="term" value="F:zinc ion binding"/>
    <property type="evidence" value="ECO:0007669"/>
    <property type="project" value="InterPro"/>
</dbReference>